<proteinExistence type="predicted"/>
<gene>
    <name evidence="1" type="ORF">C8J55DRAFT_382644</name>
</gene>
<evidence type="ECO:0000313" key="1">
    <source>
        <dbReference type="EMBL" id="KAJ4467141.1"/>
    </source>
</evidence>
<dbReference type="EMBL" id="JANVFS010000042">
    <property type="protein sequence ID" value="KAJ4467141.1"/>
    <property type="molecule type" value="Genomic_DNA"/>
</dbReference>
<evidence type="ECO:0008006" key="3">
    <source>
        <dbReference type="Google" id="ProtNLM"/>
    </source>
</evidence>
<reference evidence="1" key="2">
    <citation type="journal article" date="2023" name="Proc. Natl. Acad. Sci. U.S.A.">
        <title>A global phylogenomic analysis of the shiitake genus Lentinula.</title>
        <authorList>
            <person name="Sierra-Patev S."/>
            <person name="Min B."/>
            <person name="Naranjo-Ortiz M."/>
            <person name="Looney B."/>
            <person name="Konkel Z."/>
            <person name="Slot J.C."/>
            <person name="Sakamoto Y."/>
            <person name="Steenwyk J.L."/>
            <person name="Rokas A."/>
            <person name="Carro J."/>
            <person name="Camarero S."/>
            <person name="Ferreira P."/>
            <person name="Molpeceres G."/>
            <person name="Ruiz-Duenas F.J."/>
            <person name="Serrano A."/>
            <person name="Henrissat B."/>
            <person name="Drula E."/>
            <person name="Hughes K.W."/>
            <person name="Mata J.L."/>
            <person name="Ishikawa N.K."/>
            <person name="Vargas-Isla R."/>
            <person name="Ushijima S."/>
            <person name="Smith C.A."/>
            <person name="Donoghue J."/>
            <person name="Ahrendt S."/>
            <person name="Andreopoulos W."/>
            <person name="He G."/>
            <person name="LaButti K."/>
            <person name="Lipzen A."/>
            <person name="Ng V."/>
            <person name="Riley R."/>
            <person name="Sandor L."/>
            <person name="Barry K."/>
            <person name="Martinez A.T."/>
            <person name="Xiao Y."/>
            <person name="Gibbons J.G."/>
            <person name="Terashima K."/>
            <person name="Grigoriev I.V."/>
            <person name="Hibbett D."/>
        </authorList>
    </citation>
    <scope>NUCLEOTIDE SEQUENCE</scope>
    <source>
        <strain evidence="1">Sp2 HRB7682 ss15</strain>
    </source>
</reference>
<reference evidence="1" key="1">
    <citation type="submission" date="2022-08" db="EMBL/GenBank/DDBJ databases">
        <authorList>
            <consortium name="DOE Joint Genome Institute"/>
            <person name="Min B."/>
            <person name="Riley R."/>
            <person name="Sierra-Patev S."/>
            <person name="Naranjo-Ortiz M."/>
            <person name="Looney B."/>
            <person name="Konkel Z."/>
            <person name="Slot J.C."/>
            <person name="Sakamoto Y."/>
            <person name="Steenwyk J.L."/>
            <person name="Rokas A."/>
            <person name="Carro J."/>
            <person name="Camarero S."/>
            <person name="Ferreira P."/>
            <person name="Molpeceres G."/>
            <person name="Ruiz-Duenas F.J."/>
            <person name="Serrano A."/>
            <person name="Henrissat B."/>
            <person name="Drula E."/>
            <person name="Hughes K.W."/>
            <person name="Mata J.L."/>
            <person name="Ishikawa N.K."/>
            <person name="Vargas-Isla R."/>
            <person name="Ushijima S."/>
            <person name="Smith C.A."/>
            <person name="Ahrendt S."/>
            <person name="Andreopoulos W."/>
            <person name="He G."/>
            <person name="Labutti K."/>
            <person name="Lipzen A."/>
            <person name="Ng V."/>
            <person name="Sandor L."/>
            <person name="Barry K."/>
            <person name="Martinez A.T."/>
            <person name="Xiao Y."/>
            <person name="Gibbons J.G."/>
            <person name="Terashima K."/>
            <person name="Hibbett D.S."/>
            <person name="Grigoriev I.V."/>
        </authorList>
    </citation>
    <scope>NUCLEOTIDE SEQUENCE</scope>
    <source>
        <strain evidence="1">Sp2 HRB7682 ss15</strain>
    </source>
</reference>
<feature type="non-terminal residue" evidence="1">
    <location>
        <position position="1"/>
    </location>
</feature>
<evidence type="ECO:0000313" key="2">
    <source>
        <dbReference type="Proteomes" id="UP001150238"/>
    </source>
</evidence>
<comment type="caution">
    <text evidence="1">The sequence shown here is derived from an EMBL/GenBank/DDBJ whole genome shotgun (WGS) entry which is preliminary data.</text>
</comment>
<feature type="non-terminal residue" evidence="1">
    <location>
        <position position="201"/>
    </location>
</feature>
<accession>A0A9W9DEV6</accession>
<protein>
    <recommendedName>
        <fullName evidence="3">Reverse transcriptase domain-containing protein</fullName>
    </recommendedName>
</protein>
<sequence length="201" mass="22175">VSLQQITDSFIPCMNPPDPSASSFDPTHIAAEDTRAHAIPLPSPPAIHPAFNDPLTLDDISSIQSYLKRTTHSNSTGVDAATYDLLINIDNDLLLPLFQCAIEQYSTQTCNYRAIALESCVLKFASLLVHHKLCLALEQSNTIPPSQNGFLEGYHTNNNTFILRTIIDKARARGETIYLVFVDISNAFPSTNQSSLWNKLS</sequence>
<dbReference type="Proteomes" id="UP001150238">
    <property type="component" value="Unassembled WGS sequence"/>
</dbReference>
<dbReference type="PANTHER" id="PTHR47027:SF20">
    <property type="entry name" value="REVERSE TRANSCRIPTASE-LIKE PROTEIN WITH RNA-DIRECTED DNA POLYMERASE DOMAIN"/>
    <property type="match status" value="1"/>
</dbReference>
<dbReference type="PANTHER" id="PTHR47027">
    <property type="entry name" value="REVERSE TRANSCRIPTASE DOMAIN-CONTAINING PROTEIN"/>
    <property type="match status" value="1"/>
</dbReference>
<dbReference type="AlphaFoldDB" id="A0A9W9DEV6"/>
<name>A0A9W9DEV6_9AGAR</name>
<organism evidence="1 2">
    <name type="scientific">Lentinula lateritia</name>
    <dbReference type="NCBI Taxonomy" id="40482"/>
    <lineage>
        <taxon>Eukaryota</taxon>
        <taxon>Fungi</taxon>
        <taxon>Dikarya</taxon>
        <taxon>Basidiomycota</taxon>
        <taxon>Agaricomycotina</taxon>
        <taxon>Agaricomycetes</taxon>
        <taxon>Agaricomycetidae</taxon>
        <taxon>Agaricales</taxon>
        <taxon>Marasmiineae</taxon>
        <taxon>Omphalotaceae</taxon>
        <taxon>Lentinula</taxon>
    </lineage>
</organism>